<accession>A0A7X6PM58</accession>
<evidence type="ECO:0000313" key="4">
    <source>
        <dbReference type="Proteomes" id="UP000557899"/>
    </source>
</evidence>
<dbReference type="PROSITE" id="PS50975">
    <property type="entry name" value="ATP_GRASP"/>
    <property type="match status" value="1"/>
</dbReference>
<dbReference type="InterPro" id="IPR048764">
    <property type="entry name" value="PylC_N"/>
</dbReference>
<dbReference type="InterPro" id="IPR011761">
    <property type="entry name" value="ATP-grasp"/>
</dbReference>
<evidence type="ECO:0000313" key="3">
    <source>
        <dbReference type="EMBL" id="NLA55391.1"/>
    </source>
</evidence>
<evidence type="ECO:0000259" key="2">
    <source>
        <dbReference type="PROSITE" id="PS50975"/>
    </source>
</evidence>
<reference evidence="3 4" key="1">
    <citation type="journal article" date="2020" name="Biotechnol. Biofuels">
        <title>New insights from the biogas microbiome by comprehensive genome-resolved metagenomics of nearly 1600 species originating from multiple anaerobic digesters.</title>
        <authorList>
            <person name="Campanaro S."/>
            <person name="Treu L."/>
            <person name="Rodriguez-R L.M."/>
            <person name="Kovalovszki A."/>
            <person name="Ziels R.M."/>
            <person name="Maus I."/>
            <person name="Zhu X."/>
            <person name="Kougias P.G."/>
            <person name="Basile A."/>
            <person name="Luo G."/>
            <person name="Schluter A."/>
            <person name="Konstantinidis K.T."/>
            <person name="Angelidaki I."/>
        </authorList>
    </citation>
    <scope>NUCLEOTIDE SEQUENCE [LARGE SCALE GENOMIC DNA]</scope>
    <source>
        <strain evidence="3">AS15tlH2ME_198</strain>
    </source>
</reference>
<dbReference type="Pfam" id="PF21360">
    <property type="entry name" value="PylC-like_N"/>
    <property type="match status" value="1"/>
</dbReference>
<evidence type="ECO:0000256" key="1">
    <source>
        <dbReference type="PROSITE-ProRule" id="PRU00409"/>
    </source>
</evidence>
<dbReference type="GO" id="GO:0005524">
    <property type="term" value="F:ATP binding"/>
    <property type="evidence" value="ECO:0007669"/>
    <property type="project" value="UniProtKB-UniRule"/>
</dbReference>
<organism evidence="3 4">
    <name type="scientific">Corynebacterium humireducens</name>
    <dbReference type="NCBI Taxonomy" id="1223514"/>
    <lineage>
        <taxon>Bacteria</taxon>
        <taxon>Bacillati</taxon>
        <taxon>Actinomycetota</taxon>
        <taxon>Actinomycetes</taxon>
        <taxon>Mycobacteriales</taxon>
        <taxon>Corynebacteriaceae</taxon>
        <taxon>Corynebacterium</taxon>
    </lineage>
</organism>
<feature type="domain" description="ATP-grasp" evidence="2">
    <location>
        <begin position="116"/>
        <end position="300"/>
    </location>
</feature>
<proteinExistence type="predicted"/>
<dbReference type="AlphaFoldDB" id="A0A7X6PM58"/>
<dbReference type="Gene3D" id="3.40.50.20">
    <property type="match status" value="1"/>
</dbReference>
<comment type="caution">
    <text evidence="3">The sequence shown here is derived from an EMBL/GenBank/DDBJ whole genome shotgun (WGS) entry which is preliminary data.</text>
</comment>
<dbReference type="Proteomes" id="UP000557899">
    <property type="component" value="Unassembled WGS sequence"/>
</dbReference>
<sequence length="306" mass="33351">MNILITGVHGPAGEALLAQFAETRHSHHRIIGVDTEPVDHPALHAAEQVPAASEADMIDRLSDLVRRHDVDVIIPTVQEELPVLARAARECRFYPARVVVPEPADVEVSCDRYRTMLLLEESWVPIPRFTRPEFHQDPATMVEAVGDHAVIQPRECRGPRRVREIHPGLMAESEWADVGENVLLQEFAPGQEFAPMVYLPPGDKPPTVVVVEKLRGGDAGAQEVQRLPADEHPEVGRIALGAARALGLRGPVDVSLRCLADGRPVVLSVNARFGAHSALAPEILDALLEDLTADLEPGLSPDLGCR</sequence>
<keyword evidence="1" id="KW-0547">Nucleotide-binding</keyword>
<protein>
    <recommendedName>
        <fullName evidence="2">ATP-grasp domain-containing protein</fullName>
    </recommendedName>
</protein>
<dbReference type="GO" id="GO:0046872">
    <property type="term" value="F:metal ion binding"/>
    <property type="evidence" value="ECO:0007669"/>
    <property type="project" value="InterPro"/>
</dbReference>
<keyword evidence="1" id="KW-0067">ATP-binding</keyword>
<gene>
    <name evidence="3" type="ORF">GX859_03695</name>
</gene>
<dbReference type="EMBL" id="JAAZHI010000083">
    <property type="protein sequence ID" value="NLA55391.1"/>
    <property type="molecule type" value="Genomic_DNA"/>
</dbReference>
<dbReference type="SUPFAM" id="SSF56059">
    <property type="entry name" value="Glutathione synthetase ATP-binding domain-like"/>
    <property type="match status" value="1"/>
</dbReference>
<dbReference type="Gene3D" id="3.30.470.20">
    <property type="entry name" value="ATP-grasp fold, B domain"/>
    <property type="match status" value="1"/>
</dbReference>
<name>A0A7X6PM58_9CORY</name>